<evidence type="ECO:0000313" key="2">
    <source>
        <dbReference type="Proteomes" id="UP000281553"/>
    </source>
</evidence>
<proteinExistence type="predicted"/>
<protein>
    <submittedName>
        <fullName evidence="1">Uncharacterized protein</fullName>
    </submittedName>
</protein>
<gene>
    <name evidence="1" type="ORF">DILT_LOCUS6671</name>
</gene>
<name>A0A3P7LBP8_DIBLA</name>
<dbReference type="Proteomes" id="UP000281553">
    <property type="component" value="Unassembled WGS sequence"/>
</dbReference>
<keyword evidence="2" id="KW-1185">Reference proteome</keyword>
<reference evidence="1 2" key="1">
    <citation type="submission" date="2018-11" db="EMBL/GenBank/DDBJ databases">
        <authorList>
            <consortium name="Pathogen Informatics"/>
        </authorList>
    </citation>
    <scope>NUCLEOTIDE SEQUENCE [LARGE SCALE GENOMIC DNA]</scope>
</reference>
<dbReference type="OrthoDB" id="10063766at2759"/>
<evidence type="ECO:0000313" key="1">
    <source>
        <dbReference type="EMBL" id="VDN10840.1"/>
    </source>
</evidence>
<organism evidence="1 2">
    <name type="scientific">Dibothriocephalus latus</name>
    <name type="common">Fish tapeworm</name>
    <name type="synonym">Diphyllobothrium latum</name>
    <dbReference type="NCBI Taxonomy" id="60516"/>
    <lineage>
        <taxon>Eukaryota</taxon>
        <taxon>Metazoa</taxon>
        <taxon>Spiralia</taxon>
        <taxon>Lophotrochozoa</taxon>
        <taxon>Platyhelminthes</taxon>
        <taxon>Cestoda</taxon>
        <taxon>Eucestoda</taxon>
        <taxon>Diphyllobothriidea</taxon>
        <taxon>Diphyllobothriidae</taxon>
        <taxon>Dibothriocephalus</taxon>
    </lineage>
</organism>
<accession>A0A3P7LBP8</accession>
<dbReference type="AlphaFoldDB" id="A0A3P7LBP8"/>
<sequence length="82" mass="9780">MENAVQAWRPRFKENFLHLQLSGDLIQTYQIVRGRECALEFDEFVELARSDHLRGHPFKLQRKPAHMDLRRNAFSQSVERTL</sequence>
<dbReference type="EMBL" id="UYRU01050098">
    <property type="protein sequence ID" value="VDN10840.1"/>
    <property type="molecule type" value="Genomic_DNA"/>
</dbReference>